<evidence type="ECO:0000313" key="2">
    <source>
        <dbReference type="EMBL" id="KAF1043209.1"/>
    </source>
</evidence>
<sequence length="70" mass="7404">MAMRDRFAEFRTAALRLRLAAGDRAMALACRVLLPIATTCKVCNIMRGIVVGIAIGACAATAATLYFGRG</sequence>
<evidence type="ECO:0000313" key="3">
    <source>
        <dbReference type="Proteomes" id="UP000462435"/>
    </source>
</evidence>
<dbReference type="Proteomes" id="UP000462435">
    <property type="component" value="Unassembled WGS sequence"/>
</dbReference>
<keyword evidence="1" id="KW-0812">Transmembrane</keyword>
<accession>A0A7V8FWC9</accession>
<reference evidence="3" key="1">
    <citation type="journal article" date="2020" name="MBio">
        <title>Horizontal gene transfer to a defensive symbiont with a reduced genome amongst a multipartite beetle microbiome.</title>
        <authorList>
            <person name="Waterworth S.C."/>
            <person name="Florez L.V."/>
            <person name="Rees E.R."/>
            <person name="Hertweck C."/>
            <person name="Kaltenpoth M."/>
            <person name="Kwan J.C."/>
        </authorList>
    </citation>
    <scope>NUCLEOTIDE SEQUENCE [LARGE SCALE GENOMIC DNA]</scope>
</reference>
<protein>
    <submittedName>
        <fullName evidence="2">Uncharacterized protein</fullName>
    </submittedName>
</protein>
<proteinExistence type="predicted"/>
<evidence type="ECO:0000256" key="1">
    <source>
        <dbReference type="SAM" id="Phobius"/>
    </source>
</evidence>
<comment type="caution">
    <text evidence="2">The sequence shown here is derived from an EMBL/GenBank/DDBJ whole genome shotgun (WGS) entry which is preliminary data.</text>
</comment>
<organism evidence="2 3">
    <name type="scientific">Herbaspirillum frisingense</name>
    <dbReference type="NCBI Taxonomy" id="92645"/>
    <lineage>
        <taxon>Bacteria</taxon>
        <taxon>Pseudomonadati</taxon>
        <taxon>Pseudomonadota</taxon>
        <taxon>Betaproteobacteria</taxon>
        <taxon>Burkholderiales</taxon>
        <taxon>Oxalobacteraceae</taxon>
        <taxon>Herbaspirillum</taxon>
    </lineage>
</organism>
<name>A0A7V8FWC9_9BURK</name>
<gene>
    <name evidence="2" type="ORF">GAK35_02301</name>
</gene>
<keyword evidence="1" id="KW-1133">Transmembrane helix</keyword>
<dbReference type="EMBL" id="WNDX01000064">
    <property type="protein sequence ID" value="KAF1043209.1"/>
    <property type="molecule type" value="Genomic_DNA"/>
</dbReference>
<dbReference type="AlphaFoldDB" id="A0A7V8FWC9"/>
<feature type="transmembrane region" description="Helical" evidence="1">
    <location>
        <begin position="49"/>
        <end position="68"/>
    </location>
</feature>
<keyword evidence="1" id="KW-0472">Membrane</keyword>